<dbReference type="InterPro" id="IPR000814">
    <property type="entry name" value="TBP"/>
</dbReference>
<evidence type="ECO:0000256" key="1">
    <source>
        <dbReference type="ARBA" id="ARBA00005560"/>
    </source>
</evidence>
<evidence type="ECO:0000256" key="3">
    <source>
        <dbReference type="ARBA" id="ARBA00023163"/>
    </source>
</evidence>
<feature type="non-terminal residue" evidence="4">
    <location>
        <position position="1"/>
    </location>
</feature>
<protein>
    <submittedName>
        <fullName evidence="4">Transcription factor</fullName>
    </submittedName>
</protein>
<sequence length="75" mass="8332">ESDLNLTQIAMSLGLENVEYEPEQFPGLVYRVEEPKVVLLLFGSGKVVCTGAKEENEIEQAVIKVKKELQKVGLI</sequence>
<dbReference type="PANTHER" id="PTHR10126">
    <property type="entry name" value="TATA-BOX BINDING PROTEIN"/>
    <property type="match status" value="1"/>
</dbReference>
<dbReference type="InterPro" id="IPR012295">
    <property type="entry name" value="TBP_dom_sf"/>
</dbReference>
<evidence type="ECO:0000256" key="2">
    <source>
        <dbReference type="ARBA" id="ARBA00023125"/>
    </source>
</evidence>
<proteinExistence type="inferred from homology"/>
<dbReference type="GO" id="GO:0003677">
    <property type="term" value="F:DNA binding"/>
    <property type="evidence" value="ECO:0007669"/>
    <property type="project" value="UniProtKB-KW"/>
</dbReference>
<keyword evidence="3" id="KW-0804">Transcription</keyword>
<dbReference type="Pfam" id="PF00352">
    <property type="entry name" value="TBP"/>
    <property type="match status" value="1"/>
</dbReference>
<accession>T1C7A8</accession>
<dbReference type="PROSITE" id="PS00351">
    <property type="entry name" value="TFIID"/>
    <property type="match status" value="1"/>
</dbReference>
<evidence type="ECO:0000313" key="4">
    <source>
        <dbReference type="EMBL" id="EQD61179.1"/>
    </source>
</evidence>
<comment type="caution">
    <text evidence="4">The sequence shown here is derived from an EMBL/GenBank/DDBJ whole genome shotgun (WGS) entry which is preliminary data.</text>
</comment>
<dbReference type="AlphaFoldDB" id="T1C7A8"/>
<organism evidence="4">
    <name type="scientific">mine drainage metagenome</name>
    <dbReference type="NCBI Taxonomy" id="410659"/>
    <lineage>
        <taxon>unclassified sequences</taxon>
        <taxon>metagenomes</taxon>
        <taxon>ecological metagenomes</taxon>
    </lineage>
</organism>
<name>T1C7A8_9ZZZZ</name>
<gene>
    <name evidence="4" type="ORF">B1B_07719</name>
</gene>
<reference evidence="4" key="1">
    <citation type="submission" date="2013-08" db="EMBL/GenBank/DDBJ databases">
        <authorList>
            <person name="Mendez C."/>
            <person name="Richter M."/>
            <person name="Ferrer M."/>
            <person name="Sanchez J."/>
        </authorList>
    </citation>
    <scope>NUCLEOTIDE SEQUENCE</scope>
</reference>
<dbReference type="SUPFAM" id="SSF55945">
    <property type="entry name" value="TATA-box binding protein-like"/>
    <property type="match status" value="1"/>
</dbReference>
<dbReference type="FunFam" id="3.30.310.10:FF:000007">
    <property type="entry name" value="TATA-box-binding protein"/>
    <property type="match status" value="1"/>
</dbReference>
<dbReference type="Gene3D" id="3.30.310.10">
    <property type="entry name" value="TATA-Binding Protein"/>
    <property type="match status" value="1"/>
</dbReference>
<dbReference type="InterPro" id="IPR030491">
    <property type="entry name" value="TBP_CS"/>
</dbReference>
<dbReference type="GO" id="GO:0006352">
    <property type="term" value="P:DNA-templated transcription initiation"/>
    <property type="evidence" value="ECO:0007669"/>
    <property type="project" value="InterPro"/>
</dbReference>
<reference evidence="4" key="2">
    <citation type="journal article" date="2014" name="ISME J.">
        <title>Microbial stratification in low pH oxic and suboxic macroscopic growths along an acid mine drainage.</title>
        <authorList>
            <person name="Mendez-Garcia C."/>
            <person name="Mesa V."/>
            <person name="Sprenger R.R."/>
            <person name="Richter M."/>
            <person name="Diez M.S."/>
            <person name="Solano J."/>
            <person name="Bargiela R."/>
            <person name="Golyshina O.V."/>
            <person name="Manteca A."/>
            <person name="Ramos J.L."/>
            <person name="Gallego J.R."/>
            <person name="Llorente I."/>
            <person name="Martins Dos Santos V.A."/>
            <person name="Jensen O.N."/>
            <person name="Pelaez A.I."/>
            <person name="Sanchez J."/>
            <person name="Ferrer M."/>
        </authorList>
    </citation>
    <scope>NUCLEOTIDE SEQUENCE</scope>
</reference>
<comment type="similarity">
    <text evidence="1">Belongs to the TBP family.</text>
</comment>
<keyword evidence="2" id="KW-0238">DNA-binding</keyword>
<dbReference type="EMBL" id="AUZY01004932">
    <property type="protein sequence ID" value="EQD61179.1"/>
    <property type="molecule type" value="Genomic_DNA"/>
</dbReference>
<dbReference type="PRINTS" id="PR00686">
    <property type="entry name" value="TIFACTORIID"/>
</dbReference>